<sequence length="67" mass="7521">MRIPSYFFTFFSTSARWYKHSVNQKIAYLLLPFVGITVGFLSSCTRNLSKQVPSPAVPSPTSTIYAV</sequence>
<dbReference type="EMBL" id="NMQI01000384">
    <property type="protein sequence ID" value="PMB41995.1"/>
    <property type="molecule type" value="Genomic_DNA"/>
</dbReference>
<protein>
    <submittedName>
        <fullName evidence="1">Uncharacterized protein</fullName>
    </submittedName>
</protein>
<evidence type="ECO:0000313" key="2">
    <source>
        <dbReference type="Proteomes" id="UP000234966"/>
    </source>
</evidence>
<name>A0A2N6M5B8_9CYAN</name>
<comment type="caution">
    <text evidence="1">The sequence shown here is derived from an EMBL/GenBank/DDBJ whole genome shotgun (WGS) entry which is preliminary data.</text>
</comment>
<proteinExistence type="predicted"/>
<dbReference type="AlphaFoldDB" id="A0A2N6M5B8"/>
<gene>
    <name evidence="1" type="ORF">CEN41_16245</name>
</gene>
<organism evidence="1 2">
    <name type="scientific">Fischerella thermalis CCMEE 5330</name>
    <dbReference type="NCBI Taxonomy" id="2019670"/>
    <lineage>
        <taxon>Bacteria</taxon>
        <taxon>Bacillati</taxon>
        <taxon>Cyanobacteriota</taxon>
        <taxon>Cyanophyceae</taxon>
        <taxon>Nostocales</taxon>
        <taxon>Hapalosiphonaceae</taxon>
        <taxon>Fischerella</taxon>
    </lineage>
</organism>
<dbReference type="Proteomes" id="UP000234966">
    <property type="component" value="Unassembled WGS sequence"/>
</dbReference>
<accession>A0A2N6M5B8</accession>
<evidence type="ECO:0000313" key="1">
    <source>
        <dbReference type="EMBL" id="PMB41995.1"/>
    </source>
</evidence>
<reference evidence="1 2" key="1">
    <citation type="submission" date="2017-07" db="EMBL/GenBank/DDBJ databases">
        <title>Genomes of Fischerella (Mastigocladus) sp. strains.</title>
        <authorList>
            <person name="Miller S.R."/>
        </authorList>
    </citation>
    <scope>NUCLEOTIDE SEQUENCE [LARGE SCALE GENOMIC DNA]</scope>
    <source>
        <strain evidence="1 2">CCMEE 5330</strain>
    </source>
</reference>